<feature type="domain" description="Cadherin" evidence="13">
    <location>
        <begin position="5"/>
        <end position="85"/>
    </location>
</feature>
<dbReference type="PANTHER" id="PTHR24026">
    <property type="entry name" value="FAT ATYPICAL CADHERIN-RELATED"/>
    <property type="match status" value="1"/>
</dbReference>
<dbReference type="PROSITE" id="PS00232">
    <property type="entry name" value="CADHERIN_1"/>
    <property type="match status" value="4"/>
</dbReference>
<evidence type="ECO:0000256" key="8">
    <source>
        <dbReference type="ARBA" id="ARBA00022989"/>
    </source>
</evidence>
<evidence type="ECO:0000256" key="1">
    <source>
        <dbReference type="ARBA" id="ARBA00004167"/>
    </source>
</evidence>
<dbReference type="GO" id="GO:0005886">
    <property type="term" value="C:plasma membrane"/>
    <property type="evidence" value="ECO:0007669"/>
    <property type="project" value="InterPro"/>
</dbReference>
<evidence type="ECO:0000313" key="14">
    <source>
        <dbReference type="Ensembl" id="ENSCSAVP00000002993.1"/>
    </source>
</evidence>
<proteinExistence type="predicted"/>
<evidence type="ECO:0000256" key="5">
    <source>
        <dbReference type="ARBA" id="ARBA00022737"/>
    </source>
</evidence>
<feature type="domain" description="Cadherin" evidence="13">
    <location>
        <begin position="514"/>
        <end position="618"/>
    </location>
</feature>
<evidence type="ECO:0000313" key="15">
    <source>
        <dbReference type="Proteomes" id="UP000007875"/>
    </source>
</evidence>
<reference evidence="14" key="3">
    <citation type="submission" date="2025-09" db="UniProtKB">
        <authorList>
            <consortium name="Ensembl"/>
        </authorList>
    </citation>
    <scope>IDENTIFICATION</scope>
</reference>
<evidence type="ECO:0000256" key="12">
    <source>
        <dbReference type="PROSITE-ProRule" id="PRU00043"/>
    </source>
</evidence>
<evidence type="ECO:0000256" key="7">
    <source>
        <dbReference type="ARBA" id="ARBA00022889"/>
    </source>
</evidence>
<dbReference type="FunFam" id="2.60.40.60:FF:000020">
    <property type="entry name" value="Dachsous cadherin-related 1b"/>
    <property type="match status" value="2"/>
</dbReference>
<dbReference type="PROSITE" id="PS50268">
    <property type="entry name" value="CADHERIN_2"/>
    <property type="match status" value="11"/>
</dbReference>
<keyword evidence="10" id="KW-1015">Disulfide bond</keyword>
<keyword evidence="3" id="KW-0812">Transmembrane</keyword>
<keyword evidence="4" id="KW-0732">Signal</keyword>
<dbReference type="PRINTS" id="PR00205">
    <property type="entry name" value="CADHERIN"/>
</dbReference>
<dbReference type="Proteomes" id="UP000007875">
    <property type="component" value="Unassembled WGS sequence"/>
</dbReference>
<dbReference type="HOGENOM" id="CLU_004929_0_0_1"/>
<evidence type="ECO:0000256" key="4">
    <source>
        <dbReference type="ARBA" id="ARBA00022729"/>
    </source>
</evidence>
<dbReference type="GO" id="GO:0005509">
    <property type="term" value="F:calcium ion binding"/>
    <property type="evidence" value="ECO:0007669"/>
    <property type="project" value="UniProtKB-UniRule"/>
</dbReference>
<dbReference type="GO" id="GO:0007156">
    <property type="term" value="P:homophilic cell adhesion via plasma membrane adhesion molecules"/>
    <property type="evidence" value="ECO:0007669"/>
    <property type="project" value="InterPro"/>
</dbReference>
<feature type="domain" description="Cadherin" evidence="13">
    <location>
        <begin position="620"/>
        <end position="725"/>
    </location>
</feature>
<reference evidence="14" key="2">
    <citation type="submission" date="2025-08" db="UniProtKB">
        <authorList>
            <consortium name="Ensembl"/>
        </authorList>
    </citation>
    <scope>IDENTIFICATION</scope>
</reference>
<evidence type="ECO:0000256" key="10">
    <source>
        <dbReference type="ARBA" id="ARBA00023157"/>
    </source>
</evidence>
<comment type="subcellular location">
    <subcellularLocation>
        <location evidence="1">Membrane</location>
        <topology evidence="1">Single-pass membrane protein</topology>
    </subcellularLocation>
</comment>
<feature type="domain" description="Cadherin" evidence="13">
    <location>
        <begin position="302"/>
        <end position="412"/>
    </location>
</feature>
<dbReference type="FunFam" id="2.60.40.60:FF:000015">
    <property type="entry name" value="FAT atypical cadherin 1"/>
    <property type="match status" value="1"/>
</dbReference>
<keyword evidence="11" id="KW-0325">Glycoprotein</keyword>
<evidence type="ECO:0000256" key="9">
    <source>
        <dbReference type="ARBA" id="ARBA00023136"/>
    </source>
</evidence>
<dbReference type="InterPro" id="IPR015919">
    <property type="entry name" value="Cadherin-like_sf"/>
</dbReference>
<keyword evidence="7" id="KW-0130">Cell adhesion</keyword>
<keyword evidence="2" id="KW-0245">EGF-like domain</keyword>
<feature type="domain" description="Cadherin" evidence="13">
    <location>
        <begin position="1041"/>
        <end position="1148"/>
    </location>
</feature>
<dbReference type="InterPro" id="IPR002126">
    <property type="entry name" value="Cadherin-like_dom"/>
</dbReference>
<feature type="domain" description="Cadherin" evidence="13">
    <location>
        <begin position="832"/>
        <end position="932"/>
    </location>
</feature>
<reference evidence="15" key="1">
    <citation type="submission" date="2003-08" db="EMBL/GenBank/DDBJ databases">
        <authorList>
            <person name="Birren B."/>
            <person name="Nusbaum C."/>
            <person name="Abebe A."/>
            <person name="Abouelleil A."/>
            <person name="Adekoya E."/>
            <person name="Ait-zahra M."/>
            <person name="Allen N."/>
            <person name="Allen T."/>
            <person name="An P."/>
            <person name="Anderson M."/>
            <person name="Anderson S."/>
            <person name="Arachchi H."/>
            <person name="Armbruster J."/>
            <person name="Bachantsang P."/>
            <person name="Baldwin J."/>
            <person name="Barry A."/>
            <person name="Bayul T."/>
            <person name="Blitshsteyn B."/>
            <person name="Bloom T."/>
            <person name="Blye J."/>
            <person name="Boguslavskiy L."/>
            <person name="Borowsky M."/>
            <person name="Boukhgalter B."/>
            <person name="Brunache A."/>
            <person name="Butler J."/>
            <person name="Calixte N."/>
            <person name="Calvo S."/>
            <person name="Camarata J."/>
            <person name="Campo K."/>
            <person name="Chang J."/>
            <person name="Cheshatsang Y."/>
            <person name="Citroen M."/>
            <person name="Collymore A."/>
            <person name="Considine T."/>
            <person name="Cook A."/>
            <person name="Cooke P."/>
            <person name="Corum B."/>
            <person name="Cuomo C."/>
            <person name="David R."/>
            <person name="Dawoe T."/>
            <person name="Degray S."/>
            <person name="Dodge S."/>
            <person name="Dooley K."/>
            <person name="Dorje P."/>
            <person name="Dorjee K."/>
            <person name="Dorris L."/>
            <person name="Duffey N."/>
            <person name="Dupes A."/>
            <person name="Elkins T."/>
            <person name="Engels R."/>
            <person name="Erickson J."/>
            <person name="Farina A."/>
            <person name="Faro S."/>
            <person name="Ferreira P."/>
            <person name="Fischer H."/>
            <person name="Fitzgerald M."/>
            <person name="Foley K."/>
            <person name="Gage D."/>
            <person name="Galagan J."/>
            <person name="Gearin G."/>
            <person name="Gnerre S."/>
            <person name="Gnirke A."/>
            <person name="Goyette A."/>
            <person name="Graham J."/>
            <person name="Grandbois E."/>
            <person name="Gyaltsen K."/>
            <person name="Hafez N."/>
            <person name="Hagopian D."/>
            <person name="Hagos B."/>
            <person name="Hall J."/>
            <person name="Hatcher B."/>
            <person name="Heller A."/>
            <person name="Higgins H."/>
            <person name="Honan T."/>
            <person name="Horn A."/>
            <person name="Houde N."/>
            <person name="Hughes L."/>
            <person name="Hulme W."/>
            <person name="Husby E."/>
            <person name="Iliev I."/>
            <person name="Jaffe D."/>
            <person name="Jones C."/>
            <person name="Kamal M."/>
            <person name="Kamat A."/>
            <person name="Kamvysselis M."/>
            <person name="Karlsson E."/>
            <person name="Kells C."/>
            <person name="Kieu A."/>
            <person name="Kisner P."/>
            <person name="Kodira C."/>
            <person name="Kulbokas E."/>
            <person name="Labutti K."/>
            <person name="Lama D."/>
            <person name="Landers T."/>
            <person name="Leger J."/>
            <person name="Levine S."/>
            <person name="Lewis D."/>
            <person name="Lewis T."/>
            <person name="Lindblad-toh K."/>
            <person name="Liu X."/>
            <person name="Lokyitsang T."/>
            <person name="Lokyitsang Y."/>
            <person name="Lucien O."/>
            <person name="Lui A."/>
            <person name="Ma L.J."/>
            <person name="Mabbitt R."/>
            <person name="Macdonald J."/>
            <person name="Maclean C."/>
            <person name="Major J."/>
            <person name="Manning J."/>
            <person name="Marabella R."/>
            <person name="Maru K."/>
            <person name="Matthews C."/>
            <person name="Mauceli E."/>
            <person name="Mccarthy M."/>
            <person name="Mcdonough S."/>
            <person name="Mcghee T."/>
            <person name="Meldrim J."/>
            <person name="Meneus L."/>
            <person name="Mesirov J."/>
            <person name="Mihalev A."/>
            <person name="Mihova T."/>
            <person name="Mikkelsen T."/>
            <person name="Mlenga V."/>
            <person name="Moru K."/>
            <person name="Mozes J."/>
            <person name="Mulrain L."/>
            <person name="Munson G."/>
            <person name="Naylor J."/>
            <person name="Newes C."/>
            <person name="Nguyen C."/>
            <person name="Nguyen N."/>
            <person name="Nguyen T."/>
            <person name="Nicol R."/>
            <person name="Nielsen C."/>
            <person name="Nizzari M."/>
            <person name="Norbu C."/>
            <person name="Norbu N."/>
            <person name="O'donnell P."/>
            <person name="Okoawo O."/>
            <person name="O'leary S."/>
            <person name="Omotosho B."/>
            <person name="O'neill K."/>
            <person name="Osman S."/>
            <person name="Parker S."/>
            <person name="Perrin D."/>
            <person name="Phunkhang P."/>
            <person name="Piqani B."/>
            <person name="Purcell S."/>
            <person name="Rachupka T."/>
            <person name="Ramasamy U."/>
            <person name="Rameau R."/>
            <person name="Ray V."/>
            <person name="Raymond C."/>
            <person name="Retta R."/>
            <person name="Richardson S."/>
            <person name="Rise C."/>
            <person name="Rodriguez J."/>
            <person name="Rogers J."/>
            <person name="Rogov P."/>
            <person name="Rutman M."/>
            <person name="Schupbach R."/>
            <person name="Seaman C."/>
            <person name="Settipalli S."/>
            <person name="Sharpe T."/>
            <person name="Sheridan J."/>
            <person name="Sherpa N."/>
            <person name="Shi J."/>
            <person name="Smirnov S."/>
            <person name="Smith C."/>
            <person name="Sougnez C."/>
            <person name="Spencer B."/>
            <person name="Stalker J."/>
            <person name="Stange-thomann N."/>
            <person name="Stavropoulos S."/>
            <person name="Stetson K."/>
            <person name="Stone C."/>
            <person name="Stone S."/>
            <person name="Stubbs M."/>
            <person name="Talamas J."/>
            <person name="Tchuinga P."/>
            <person name="Tenzing P."/>
            <person name="Tesfaye S."/>
            <person name="Theodore J."/>
            <person name="Thoulutsang Y."/>
            <person name="Topham K."/>
            <person name="Towey S."/>
            <person name="Tsamla T."/>
            <person name="Tsomo N."/>
            <person name="Vallee D."/>
            <person name="Vassiliev H."/>
            <person name="Venkataraman V."/>
            <person name="Vinson J."/>
            <person name="Vo A."/>
            <person name="Wade C."/>
            <person name="Wang S."/>
            <person name="Wangchuk T."/>
            <person name="Wangdi T."/>
            <person name="Whittaker C."/>
            <person name="Wilkinson J."/>
            <person name="Wu Y."/>
            <person name="Wyman D."/>
            <person name="Yadav S."/>
            <person name="Yang S."/>
            <person name="Yang X."/>
            <person name="Yeager S."/>
            <person name="Yee E."/>
            <person name="Young G."/>
            <person name="Zainoun J."/>
            <person name="Zembeck L."/>
            <person name="Zimmer A."/>
            <person name="Zody M."/>
            <person name="Lander E."/>
        </authorList>
    </citation>
    <scope>NUCLEOTIDE SEQUENCE [LARGE SCALE GENOMIC DNA]</scope>
</reference>
<dbReference type="FunFam" id="2.60.40.60:FF:000092">
    <property type="entry name" value="Protocadherin 8"/>
    <property type="match status" value="1"/>
</dbReference>
<dbReference type="CDD" id="cd11304">
    <property type="entry name" value="Cadherin_repeat"/>
    <property type="match status" value="12"/>
</dbReference>
<dbReference type="FunFam" id="2.60.40.60:FF:000104">
    <property type="entry name" value="cadherin-23 isoform X1"/>
    <property type="match status" value="1"/>
</dbReference>
<protein>
    <recommendedName>
        <fullName evidence="13">Cadherin domain-containing protein</fullName>
    </recommendedName>
</protein>
<feature type="domain" description="Cadherin" evidence="13">
    <location>
        <begin position="413"/>
        <end position="513"/>
    </location>
</feature>
<feature type="domain" description="Cadherin" evidence="13">
    <location>
        <begin position="86"/>
        <end position="190"/>
    </location>
</feature>
<feature type="domain" description="Cadherin" evidence="13">
    <location>
        <begin position="191"/>
        <end position="301"/>
    </location>
</feature>
<dbReference type="Pfam" id="PF00028">
    <property type="entry name" value="Cadherin"/>
    <property type="match status" value="10"/>
</dbReference>
<dbReference type="AlphaFoldDB" id="H2YCE5"/>
<dbReference type="SUPFAM" id="SSF49313">
    <property type="entry name" value="Cadherin-like"/>
    <property type="match status" value="12"/>
</dbReference>
<dbReference type="FunFam" id="2.60.40.60:FF:000033">
    <property type="entry name" value="FAT atypical cadherin 1"/>
    <property type="match status" value="1"/>
</dbReference>
<organism evidence="14 15">
    <name type="scientific">Ciona savignyi</name>
    <name type="common">Pacific transparent sea squirt</name>
    <dbReference type="NCBI Taxonomy" id="51511"/>
    <lineage>
        <taxon>Eukaryota</taxon>
        <taxon>Metazoa</taxon>
        <taxon>Chordata</taxon>
        <taxon>Tunicata</taxon>
        <taxon>Ascidiacea</taxon>
        <taxon>Phlebobranchia</taxon>
        <taxon>Cionidae</taxon>
        <taxon>Ciona</taxon>
    </lineage>
</organism>
<evidence type="ECO:0000256" key="6">
    <source>
        <dbReference type="ARBA" id="ARBA00022837"/>
    </source>
</evidence>
<feature type="domain" description="Cadherin" evidence="13">
    <location>
        <begin position="933"/>
        <end position="1038"/>
    </location>
</feature>
<name>H2YCE5_CIOSA</name>
<keyword evidence="5" id="KW-0677">Repeat</keyword>
<dbReference type="FunFam" id="2.60.40.60:FF:000058">
    <property type="entry name" value="FAT atypical cadherin 3"/>
    <property type="match status" value="1"/>
</dbReference>
<keyword evidence="15" id="KW-1185">Reference proteome</keyword>
<keyword evidence="8" id="KW-1133">Transmembrane helix</keyword>
<dbReference type="Ensembl" id="ENSCSAVT00000003038.1">
    <property type="protein sequence ID" value="ENSCSAVP00000002993.1"/>
    <property type="gene ID" value="ENSCSAVG00000001785.1"/>
</dbReference>
<accession>H2YCE5</accession>
<evidence type="ECO:0000256" key="2">
    <source>
        <dbReference type="ARBA" id="ARBA00022536"/>
    </source>
</evidence>
<evidence type="ECO:0000259" key="13">
    <source>
        <dbReference type="PROSITE" id="PS50268"/>
    </source>
</evidence>
<evidence type="ECO:0000256" key="11">
    <source>
        <dbReference type="ARBA" id="ARBA00023180"/>
    </source>
</evidence>
<dbReference type="GeneTree" id="ENSGT00940000163878"/>
<dbReference type="PANTHER" id="PTHR24026:SF136">
    <property type="entry name" value="PROTOCADHERIN-23"/>
    <property type="match status" value="1"/>
</dbReference>
<dbReference type="InterPro" id="IPR020894">
    <property type="entry name" value="Cadherin_CS"/>
</dbReference>
<evidence type="ECO:0000256" key="3">
    <source>
        <dbReference type="ARBA" id="ARBA00022692"/>
    </source>
</evidence>
<keyword evidence="9" id="KW-0472">Membrane</keyword>
<feature type="domain" description="Cadherin" evidence="13">
    <location>
        <begin position="726"/>
        <end position="831"/>
    </location>
</feature>
<dbReference type="SMART" id="SM00112">
    <property type="entry name" value="CA"/>
    <property type="match status" value="11"/>
</dbReference>
<sequence length="1188" mass="131449">ISNHVIQLLASDPRGRPLTFSVKGDIGPKYFTVDTNTGVVKLRKAFDREVDNQYTAKFNVSNGLYEVDKLAYITITDVNDNAPLFDHNPYIANVPEDSPIGSEILRIAASDPDSGFGGIVQFSIAEIGELPFRLDPDSGVMTLQSELDYERLPSYRFDVIARDQDDERPMSSSVAVVIMVDDVQDTEPRFVGLPYDRTIKEDVERGTRVVTISAVDGDRGRPNDVVYSFVSGNNDGKFLLDSSGDVRVASRIDRDVIGFNGKYKLTISATEIGTRGLRGGAFSEISFDVTIDDVNDERPRFERGSYRIRVPETTAVGTSLPLVIRLEDNDQGANSDVTMSVEWEWSRSIAISPVTFRSRSDVTLILTKPLDYESQRRIQFRIFANETNDPSLFSECDITIDVIDENDNAPLFDNTEYHVNVSENTEVGDVIFRASASDGDSGKFGRIFYSLEDALGDVTIGRKSGEIRLATTLDYEAQKTKRFCFDDVAFFADDTKRNLRISIDDVNDNAPLFTKSIYYVTLKENARLRHFRVEATDADNGDAGIVTYQISGGNDKGVFSINNVTGDVTNVKILDYEKLGGHVTLDVTAQDGGTDVRHSTTAQVVIRIDDVNDNPPKFPRSTQTSFQVQENIFGPKIAKFTAYDVDSGDNGRVTYSIVSGNDDSIFTISPLDGELRIAHGVELDREQRSDYNVTILAMDGGENPLNDTIVTQIHVVDTNDNSPQLTKFPNRINLSEDTVIGYPVYRVVALDPDSGNFGQMEFSIDDVDKTFSINKKSGQIYLVKSLDRESVSEYNLHVIVRDNPSDLSNSRTSRRTLQIIVDDVNDETPQFVGIPYIGEITENSPPGTQTSPILAVDADDGANSYVTYSIVTSSYFVIDHQTGTLRTIVNIDREEMLDDVIEVTVRASDGTMTSETVARVTVKDLNDNPPRFASRRVRTRVPEDMTCCRVIARMSASDPDKDDNGRLFYTIVSGAHDRFVVDRETGIISVAPGQSLDREMTSQYKLVVRATDHAANPLSSTAVVMVTVDDVNDSRPRFLSTFQQISMEIPEDAEPGSFVTSVTASDRDDAAYGDVTYTLHGDLGFFTIHPNLVIASSLAKPLDREIIPEHQLTIVASDNARGTKNNRRTTTKKVVMTLSDVNDNVPIFTGPLVTSFEVFENSTPGSLLSMVTAADRDHGRFGHVTYSL</sequence>
<keyword evidence="6 12" id="KW-0106">Calcium</keyword>
<dbReference type="Gene3D" id="2.60.40.60">
    <property type="entry name" value="Cadherins"/>
    <property type="match status" value="12"/>
</dbReference>